<evidence type="ECO:0000256" key="1">
    <source>
        <dbReference type="ARBA" id="ARBA00006865"/>
    </source>
</evidence>
<feature type="domain" description="GH16" evidence="2">
    <location>
        <begin position="1"/>
        <end position="119"/>
    </location>
</feature>
<accession>A0A443RSI5</accession>
<dbReference type="GO" id="GO:0004553">
    <property type="term" value="F:hydrolase activity, hydrolyzing O-glycosyl compounds"/>
    <property type="evidence" value="ECO:0007669"/>
    <property type="project" value="InterPro"/>
</dbReference>
<dbReference type="InterPro" id="IPR050546">
    <property type="entry name" value="Glycosyl_Hydrlase_16"/>
</dbReference>
<feature type="non-terminal residue" evidence="3">
    <location>
        <position position="1"/>
    </location>
</feature>
<dbReference type="Proteomes" id="UP000288716">
    <property type="component" value="Unassembled WGS sequence"/>
</dbReference>
<dbReference type="SUPFAM" id="SSF49899">
    <property type="entry name" value="Concanavalin A-like lectins/glucanases"/>
    <property type="match status" value="1"/>
</dbReference>
<protein>
    <recommendedName>
        <fullName evidence="2">GH16 domain-containing protein</fullName>
    </recommendedName>
</protein>
<comment type="similarity">
    <text evidence="1">Belongs to the glycosyl hydrolase 16 family.</text>
</comment>
<dbReference type="AlphaFoldDB" id="A0A443RSI5"/>
<dbReference type="GO" id="GO:0005975">
    <property type="term" value="P:carbohydrate metabolic process"/>
    <property type="evidence" value="ECO:0007669"/>
    <property type="project" value="InterPro"/>
</dbReference>
<dbReference type="PROSITE" id="PS51762">
    <property type="entry name" value="GH16_2"/>
    <property type="match status" value="1"/>
</dbReference>
<evidence type="ECO:0000313" key="4">
    <source>
        <dbReference type="Proteomes" id="UP000288716"/>
    </source>
</evidence>
<proteinExistence type="inferred from homology"/>
<evidence type="ECO:0000313" key="3">
    <source>
        <dbReference type="EMBL" id="RWS18198.1"/>
    </source>
</evidence>
<dbReference type="EMBL" id="NCKV01044007">
    <property type="protein sequence ID" value="RWS18198.1"/>
    <property type="molecule type" value="Genomic_DNA"/>
</dbReference>
<dbReference type="InterPro" id="IPR013320">
    <property type="entry name" value="ConA-like_dom_sf"/>
</dbReference>
<keyword evidence="4" id="KW-1185">Reference proteome</keyword>
<dbReference type="Gene3D" id="2.60.120.200">
    <property type="match status" value="1"/>
</dbReference>
<comment type="caution">
    <text evidence="3">The sequence shown here is derived from an EMBL/GenBank/DDBJ whole genome shotgun (WGS) entry which is preliminary data.</text>
</comment>
<dbReference type="VEuPathDB" id="VectorBase:LDEU013842"/>
<dbReference type="PANTHER" id="PTHR10963:SF55">
    <property type="entry name" value="GLYCOSIDE HYDROLASE FAMILY 16 PROTEIN"/>
    <property type="match status" value="1"/>
</dbReference>
<sequence length="119" mass="14152">IHGIDFDKLHSAVHWGDRAAHKLKKITKTYKTVNMSKDYHTYAVERNDLYLIFYFDGKEYFRVPRDNKIRKNLFGQPAHFIFSLAIGGRWFPIPVTPEEAKHWPVSDMNVEYIKIYGYE</sequence>
<evidence type="ECO:0000259" key="2">
    <source>
        <dbReference type="PROSITE" id="PS51762"/>
    </source>
</evidence>
<dbReference type="InterPro" id="IPR000757">
    <property type="entry name" value="Beta-glucanase-like"/>
</dbReference>
<gene>
    <name evidence="3" type="ORF">B4U80_12548</name>
</gene>
<reference evidence="3 4" key="1">
    <citation type="journal article" date="2018" name="Gigascience">
        <title>Genomes of trombidid mites reveal novel predicted allergens and laterally-transferred genes associated with secondary metabolism.</title>
        <authorList>
            <person name="Dong X."/>
            <person name="Chaisiri K."/>
            <person name="Xia D."/>
            <person name="Armstrong S.D."/>
            <person name="Fang Y."/>
            <person name="Donnelly M.J."/>
            <person name="Kadowaki T."/>
            <person name="McGarry J.W."/>
            <person name="Darby A.C."/>
            <person name="Makepeace B.L."/>
        </authorList>
    </citation>
    <scope>NUCLEOTIDE SEQUENCE [LARGE SCALE GENOMIC DNA]</scope>
    <source>
        <strain evidence="3">UoL-UT</strain>
    </source>
</reference>
<name>A0A443RSI5_9ACAR</name>
<dbReference type="Pfam" id="PF00722">
    <property type="entry name" value="Glyco_hydro_16"/>
    <property type="match status" value="1"/>
</dbReference>
<organism evidence="3 4">
    <name type="scientific">Leptotrombidium deliense</name>
    <dbReference type="NCBI Taxonomy" id="299467"/>
    <lineage>
        <taxon>Eukaryota</taxon>
        <taxon>Metazoa</taxon>
        <taxon>Ecdysozoa</taxon>
        <taxon>Arthropoda</taxon>
        <taxon>Chelicerata</taxon>
        <taxon>Arachnida</taxon>
        <taxon>Acari</taxon>
        <taxon>Acariformes</taxon>
        <taxon>Trombidiformes</taxon>
        <taxon>Prostigmata</taxon>
        <taxon>Anystina</taxon>
        <taxon>Parasitengona</taxon>
        <taxon>Trombiculoidea</taxon>
        <taxon>Trombiculidae</taxon>
        <taxon>Leptotrombidium</taxon>
    </lineage>
</organism>
<dbReference type="PANTHER" id="PTHR10963">
    <property type="entry name" value="GLYCOSYL HYDROLASE-RELATED"/>
    <property type="match status" value="1"/>
</dbReference>